<feature type="compositionally biased region" description="Low complexity" evidence="1">
    <location>
        <begin position="219"/>
        <end position="233"/>
    </location>
</feature>
<feature type="region of interest" description="Disordered" evidence="1">
    <location>
        <begin position="20"/>
        <end position="47"/>
    </location>
</feature>
<dbReference type="OrthoDB" id="10605019at2759"/>
<feature type="region of interest" description="Disordered" evidence="1">
    <location>
        <begin position="197"/>
        <end position="235"/>
    </location>
</feature>
<proteinExistence type="predicted"/>
<protein>
    <submittedName>
        <fullName evidence="2">Uncharacterized protein</fullName>
    </submittedName>
</protein>
<dbReference type="AlphaFoldDB" id="A0A9W6BWQ3"/>
<dbReference type="Proteomes" id="UP001165080">
    <property type="component" value="Unassembled WGS sequence"/>
</dbReference>
<evidence type="ECO:0000313" key="2">
    <source>
        <dbReference type="EMBL" id="GLC59951.1"/>
    </source>
</evidence>
<sequence>MRRTQSSIYGVCAGAGPTVVLQPASPTAEGSRSGRRRRSSLVFTPCPPDTPTRSNSLFKIQRAASSATGWDNVPVLSTFTAEDDVSCSPDATFANLKAALQLSSPSHSVDEIENQRSWGSGEAGPLNDSVSCFTSNSSALATALQSSSPPSPNFASKSANCAASYDLPADAANFRDDASHNVGEWLGAELARQAQARMQPLSPPPSPRVGASPRQRMYGGSSMAGGMEAAGAEPRAYRGLRRTRRVWGCMDMLAE</sequence>
<evidence type="ECO:0000313" key="3">
    <source>
        <dbReference type="Proteomes" id="UP001165080"/>
    </source>
</evidence>
<gene>
    <name evidence="2" type="primary">PLEST005670</name>
    <name evidence="2" type="ORF">PLESTB_001557300</name>
</gene>
<reference evidence="2 3" key="1">
    <citation type="journal article" date="2023" name="Commun. Biol.">
        <title>Reorganization of the ancestral sex-determining regions during the evolution of trioecy in Pleodorina starrii.</title>
        <authorList>
            <person name="Takahashi K."/>
            <person name="Suzuki S."/>
            <person name="Kawai-Toyooka H."/>
            <person name="Yamamoto K."/>
            <person name="Hamaji T."/>
            <person name="Ootsuki R."/>
            <person name="Yamaguchi H."/>
            <person name="Kawachi M."/>
            <person name="Higashiyama T."/>
            <person name="Nozaki H."/>
        </authorList>
    </citation>
    <scope>NUCLEOTIDE SEQUENCE [LARGE SCALE GENOMIC DNA]</scope>
    <source>
        <strain evidence="2 3">NIES-4479</strain>
    </source>
</reference>
<dbReference type="EMBL" id="BRXU01000031">
    <property type="protein sequence ID" value="GLC59951.1"/>
    <property type="molecule type" value="Genomic_DNA"/>
</dbReference>
<keyword evidence="3" id="KW-1185">Reference proteome</keyword>
<name>A0A9W6BWQ3_9CHLO</name>
<evidence type="ECO:0000256" key="1">
    <source>
        <dbReference type="SAM" id="MobiDB-lite"/>
    </source>
</evidence>
<organism evidence="2 3">
    <name type="scientific">Pleodorina starrii</name>
    <dbReference type="NCBI Taxonomy" id="330485"/>
    <lineage>
        <taxon>Eukaryota</taxon>
        <taxon>Viridiplantae</taxon>
        <taxon>Chlorophyta</taxon>
        <taxon>core chlorophytes</taxon>
        <taxon>Chlorophyceae</taxon>
        <taxon>CS clade</taxon>
        <taxon>Chlamydomonadales</taxon>
        <taxon>Volvocaceae</taxon>
        <taxon>Pleodorina</taxon>
    </lineage>
</organism>
<accession>A0A9W6BWQ3</accession>
<feature type="region of interest" description="Disordered" evidence="1">
    <location>
        <begin position="104"/>
        <end position="123"/>
    </location>
</feature>
<comment type="caution">
    <text evidence="2">The sequence shown here is derived from an EMBL/GenBank/DDBJ whole genome shotgun (WGS) entry which is preliminary data.</text>
</comment>